<accession>A0AAJ0UE22</accession>
<protein>
    <recommendedName>
        <fullName evidence="4">HAD family hydrolase</fullName>
    </recommendedName>
</protein>
<dbReference type="Proteomes" id="UP001296967">
    <property type="component" value="Unassembled WGS sequence"/>
</dbReference>
<reference evidence="2" key="2">
    <citation type="journal article" date="2020" name="Microorganisms">
        <title>Osmotic Adaptation and Compatible Solute Biosynthesis of Phototrophic Bacteria as Revealed from Genome Analyses.</title>
        <authorList>
            <person name="Imhoff J.F."/>
            <person name="Rahn T."/>
            <person name="Kunzel S."/>
            <person name="Keller A."/>
            <person name="Neulinger S.C."/>
        </authorList>
    </citation>
    <scope>NUCLEOTIDE SEQUENCE</scope>
    <source>
        <strain evidence="2">DSM 4395</strain>
    </source>
</reference>
<evidence type="ECO:0000256" key="1">
    <source>
        <dbReference type="SAM" id="MobiDB-lite"/>
    </source>
</evidence>
<dbReference type="NCBIfam" id="TIGR01549">
    <property type="entry name" value="HAD-SF-IA-v1"/>
    <property type="match status" value="1"/>
</dbReference>
<feature type="region of interest" description="Disordered" evidence="1">
    <location>
        <begin position="1"/>
        <end position="26"/>
    </location>
</feature>
<reference evidence="2" key="1">
    <citation type="submission" date="2017-05" db="EMBL/GenBank/DDBJ databases">
        <authorList>
            <person name="Imhoff J.F."/>
            <person name="Rahn T."/>
            <person name="Kuenzel S."/>
            <person name="Neulinger S.C."/>
        </authorList>
    </citation>
    <scope>NUCLEOTIDE SEQUENCE</scope>
    <source>
        <strain evidence="2">DSM 4395</strain>
    </source>
</reference>
<dbReference type="AlphaFoldDB" id="A0AAJ0UE22"/>
<evidence type="ECO:0000313" key="3">
    <source>
        <dbReference type="Proteomes" id="UP001296967"/>
    </source>
</evidence>
<organism evidence="2 3">
    <name type="scientific">Halochromatium salexigens</name>
    <name type="common">Chromatium salexigens</name>
    <dbReference type="NCBI Taxonomy" id="49447"/>
    <lineage>
        <taxon>Bacteria</taxon>
        <taxon>Pseudomonadati</taxon>
        <taxon>Pseudomonadota</taxon>
        <taxon>Gammaproteobacteria</taxon>
        <taxon>Chromatiales</taxon>
        <taxon>Chromatiaceae</taxon>
        <taxon>Halochromatium</taxon>
    </lineage>
</organism>
<feature type="compositionally biased region" description="Low complexity" evidence="1">
    <location>
        <begin position="1"/>
        <end position="10"/>
    </location>
</feature>
<dbReference type="InterPro" id="IPR036412">
    <property type="entry name" value="HAD-like_sf"/>
</dbReference>
<dbReference type="InterPro" id="IPR023214">
    <property type="entry name" value="HAD_sf"/>
</dbReference>
<name>A0AAJ0UE22_HALSE</name>
<sequence>MQSVRASSQYRSRRRSRPSRSSSPISRICAGPSTWTWPRASCCVGSMPACRCGCCSAIPPDLVYPVAPGRIGLTAGALAAMLEAIIRERWPDQGIGFVRLGKPAPALFKIARRQLGVTRLVMLGDQLATDIAGARAAGIDAVLVGTGLTPASGRAGTAVRPTWVLPSLEVEYRQAGH</sequence>
<comment type="caution">
    <text evidence="2">The sequence shown here is derived from an EMBL/GenBank/DDBJ whole genome shotgun (WGS) entry which is preliminary data.</text>
</comment>
<gene>
    <name evidence="2" type="ORF">CCR82_04085</name>
</gene>
<evidence type="ECO:0000313" key="2">
    <source>
        <dbReference type="EMBL" id="MBK5929734.1"/>
    </source>
</evidence>
<proteinExistence type="predicted"/>
<dbReference type="InterPro" id="IPR006439">
    <property type="entry name" value="HAD-SF_hydro_IA"/>
</dbReference>
<dbReference type="SUPFAM" id="SSF56784">
    <property type="entry name" value="HAD-like"/>
    <property type="match status" value="1"/>
</dbReference>
<keyword evidence="3" id="KW-1185">Reference proteome</keyword>
<evidence type="ECO:0008006" key="4">
    <source>
        <dbReference type="Google" id="ProtNLM"/>
    </source>
</evidence>
<dbReference type="EMBL" id="NHSF01000022">
    <property type="protein sequence ID" value="MBK5929734.1"/>
    <property type="molecule type" value="Genomic_DNA"/>
</dbReference>
<dbReference type="Pfam" id="PF13242">
    <property type="entry name" value="Hydrolase_like"/>
    <property type="match status" value="1"/>
</dbReference>
<dbReference type="Gene3D" id="3.40.50.1000">
    <property type="entry name" value="HAD superfamily/HAD-like"/>
    <property type="match status" value="2"/>
</dbReference>